<dbReference type="EMBL" id="PKSM01000121">
    <property type="protein sequence ID" value="POW10156.1"/>
    <property type="molecule type" value="Genomic_DNA"/>
</dbReference>
<keyword evidence="3" id="KW-1185">Reference proteome</keyword>
<sequence length="111" mass="12456">MTSSVSATWQEASDLREDIQMCIAHAGKSVHNTIHCYQKSDWAVIRDEWLIEVTSCNDLLEAIADVINRSNHRVIANRALANLTINSADEANLSRHSQSSESERSFQRTNA</sequence>
<organism evidence="2 3">
    <name type="scientific">Puccinia striiformis</name>
    <dbReference type="NCBI Taxonomy" id="27350"/>
    <lineage>
        <taxon>Eukaryota</taxon>
        <taxon>Fungi</taxon>
        <taxon>Dikarya</taxon>
        <taxon>Basidiomycota</taxon>
        <taxon>Pucciniomycotina</taxon>
        <taxon>Pucciniomycetes</taxon>
        <taxon>Pucciniales</taxon>
        <taxon>Pucciniaceae</taxon>
        <taxon>Puccinia</taxon>
    </lineage>
</organism>
<accession>A0A2S4VKS3</accession>
<evidence type="ECO:0000313" key="2">
    <source>
        <dbReference type="EMBL" id="POW10156.1"/>
    </source>
</evidence>
<dbReference type="Proteomes" id="UP000238274">
    <property type="component" value="Unassembled WGS sequence"/>
</dbReference>
<feature type="region of interest" description="Disordered" evidence="1">
    <location>
        <begin position="91"/>
        <end position="111"/>
    </location>
</feature>
<reference evidence="2 3" key="1">
    <citation type="submission" date="2017-12" db="EMBL/GenBank/DDBJ databases">
        <title>Gene loss provides genomic basis for host adaptation in cereal stripe rust fungi.</title>
        <authorList>
            <person name="Xia C."/>
        </authorList>
    </citation>
    <scope>NUCLEOTIDE SEQUENCE [LARGE SCALE GENOMIC DNA]</scope>
    <source>
        <strain evidence="2 3">93TX-2</strain>
    </source>
</reference>
<feature type="compositionally biased region" description="Basic and acidic residues" evidence="1">
    <location>
        <begin position="101"/>
        <end position="111"/>
    </location>
</feature>
<dbReference type="VEuPathDB" id="FungiDB:PSHT_08848"/>
<gene>
    <name evidence="2" type="ORF">PSHT_08848</name>
</gene>
<reference evidence="3" key="3">
    <citation type="journal article" date="2018" name="Mol. Plant Microbe Interact.">
        <title>Genome sequence resources for the wheat stripe rust pathogen (Puccinia striiformis f. sp. tritici) and the barley stripe rust pathogen (Puccinia striiformis f. sp. hordei).</title>
        <authorList>
            <person name="Xia C."/>
            <person name="Wang M."/>
            <person name="Yin C."/>
            <person name="Cornejo O.E."/>
            <person name="Hulbert S.H."/>
            <person name="Chen X."/>
        </authorList>
    </citation>
    <scope>NUCLEOTIDE SEQUENCE [LARGE SCALE GENOMIC DNA]</scope>
    <source>
        <strain evidence="3">93TX-2</strain>
    </source>
</reference>
<dbReference type="AlphaFoldDB" id="A0A2S4VKS3"/>
<evidence type="ECO:0000313" key="3">
    <source>
        <dbReference type="Proteomes" id="UP000238274"/>
    </source>
</evidence>
<evidence type="ECO:0000256" key="1">
    <source>
        <dbReference type="SAM" id="MobiDB-lite"/>
    </source>
</evidence>
<reference evidence="3" key="2">
    <citation type="journal article" date="2018" name="BMC Genomics">
        <title>Genomic insights into host adaptation between the wheat stripe rust pathogen (Puccinia striiformis f. sp. tritici) and the barley stripe rust pathogen (Puccinia striiformis f. sp. hordei).</title>
        <authorList>
            <person name="Xia C."/>
            <person name="Wang M."/>
            <person name="Yin C."/>
            <person name="Cornejo O.E."/>
            <person name="Hulbert S.H."/>
            <person name="Chen X."/>
        </authorList>
    </citation>
    <scope>NUCLEOTIDE SEQUENCE [LARGE SCALE GENOMIC DNA]</scope>
    <source>
        <strain evidence="3">93TX-2</strain>
    </source>
</reference>
<name>A0A2S4VKS3_9BASI</name>
<protein>
    <submittedName>
        <fullName evidence="2">Uncharacterized protein</fullName>
    </submittedName>
</protein>
<proteinExistence type="predicted"/>
<comment type="caution">
    <text evidence="2">The sequence shown here is derived from an EMBL/GenBank/DDBJ whole genome shotgun (WGS) entry which is preliminary data.</text>
</comment>